<gene>
    <name evidence="1" type="ORF">CWS72_19715</name>
</gene>
<dbReference type="EMBL" id="PIUM01000026">
    <property type="protein sequence ID" value="PKU22879.1"/>
    <property type="molecule type" value="Genomic_DNA"/>
</dbReference>
<proteinExistence type="predicted"/>
<sequence>MTLAHQDVIAILGHYDDIRVVEIIETGATGPELVEAKRWLAGERRTLGEDQPLRPAIVNELYEILSAEDPEWDEA</sequence>
<accession>A0A2N3PR48</accession>
<dbReference type="RefSeq" id="WP_101252352.1">
    <property type="nucleotide sequence ID" value="NZ_PIUM01000026.1"/>
</dbReference>
<name>A0A2N3PR48_9PROT</name>
<reference evidence="2" key="1">
    <citation type="submission" date="2017-12" db="EMBL/GenBank/DDBJ databases">
        <title>Draft genome sequence of Telmatospirillum siberiense 26-4b1T, an acidotolerant peatland alphaproteobacterium potentially involved in sulfur cycling.</title>
        <authorList>
            <person name="Hausmann B."/>
            <person name="Pjevac P."/>
            <person name="Schreck K."/>
            <person name="Herbold C.W."/>
            <person name="Daims H."/>
            <person name="Wagner M."/>
            <person name="Pester M."/>
            <person name="Loy A."/>
        </authorList>
    </citation>
    <scope>NUCLEOTIDE SEQUENCE [LARGE SCALE GENOMIC DNA]</scope>
    <source>
        <strain evidence="2">26-4b1</strain>
    </source>
</reference>
<organism evidence="1 2">
    <name type="scientific">Telmatospirillum siberiense</name>
    <dbReference type="NCBI Taxonomy" id="382514"/>
    <lineage>
        <taxon>Bacteria</taxon>
        <taxon>Pseudomonadati</taxon>
        <taxon>Pseudomonadota</taxon>
        <taxon>Alphaproteobacteria</taxon>
        <taxon>Rhodospirillales</taxon>
        <taxon>Rhodospirillaceae</taxon>
        <taxon>Telmatospirillum</taxon>
    </lineage>
</organism>
<dbReference type="AlphaFoldDB" id="A0A2N3PR48"/>
<evidence type="ECO:0000313" key="2">
    <source>
        <dbReference type="Proteomes" id="UP000233293"/>
    </source>
</evidence>
<comment type="caution">
    <text evidence="1">The sequence shown here is derived from an EMBL/GenBank/DDBJ whole genome shotgun (WGS) entry which is preliminary data.</text>
</comment>
<keyword evidence="2" id="KW-1185">Reference proteome</keyword>
<evidence type="ECO:0000313" key="1">
    <source>
        <dbReference type="EMBL" id="PKU22879.1"/>
    </source>
</evidence>
<dbReference type="Proteomes" id="UP000233293">
    <property type="component" value="Unassembled WGS sequence"/>
</dbReference>
<protein>
    <submittedName>
        <fullName evidence="1">Uncharacterized protein</fullName>
    </submittedName>
</protein>
<dbReference type="OrthoDB" id="7870562at2"/>